<dbReference type="Proteomes" id="UP000588017">
    <property type="component" value="Unassembled WGS sequence"/>
</dbReference>
<organism evidence="3 4">
    <name type="scientific">Chelatococcus composti</name>
    <dbReference type="NCBI Taxonomy" id="1743235"/>
    <lineage>
        <taxon>Bacteria</taxon>
        <taxon>Pseudomonadati</taxon>
        <taxon>Pseudomonadota</taxon>
        <taxon>Alphaproteobacteria</taxon>
        <taxon>Hyphomicrobiales</taxon>
        <taxon>Chelatococcaceae</taxon>
        <taxon>Chelatococcus</taxon>
    </lineage>
</organism>
<accession>A0A841K2D9</accession>
<dbReference type="InterPro" id="IPR028907">
    <property type="entry name" value="Tox-PLDMTX_dom"/>
</dbReference>
<name>A0A841K2D9_9HYPH</name>
<feature type="domain" description="Tox-PLDMTX" evidence="2">
    <location>
        <begin position="599"/>
        <end position="730"/>
    </location>
</feature>
<evidence type="ECO:0000313" key="4">
    <source>
        <dbReference type="Proteomes" id="UP000588017"/>
    </source>
</evidence>
<dbReference type="Gene3D" id="3.10.670.10">
    <property type="entry name" value="Secreted effector protein ssei"/>
    <property type="match status" value="1"/>
</dbReference>
<comment type="caution">
    <text evidence="3">The sequence shown here is derived from an EMBL/GenBank/DDBJ whole genome shotgun (WGS) entry which is preliminary data.</text>
</comment>
<evidence type="ECO:0000259" key="2">
    <source>
        <dbReference type="Pfam" id="PF15645"/>
    </source>
</evidence>
<protein>
    <recommendedName>
        <fullName evidence="2">Tox-PLDMTX domain-containing protein</fullName>
    </recommendedName>
</protein>
<evidence type="ECO:0000313" key="3">
    <source>
        <dbReference type="EMBL" id="MBB6166505.1"/>
    </source>
</evidence>
<proteinExistence type="predicted"/>
<reference evidence="3 4" key="1">
    <citation type="submission" date="2020-08" db="EMBL/GenBank/DDBJ databases">
        <title>Genomic Encyclopedia of Type Strains, Phase IV (KMG-IV): sequencing the most valuable type-strain genomes for metagenomic binning, comparative biology and taxonomic classification.</title>
        <authorList>
            <person name="Goeker M."/>
        </authorList>
    </citation>
    <scope>NUCLEOTIDE SEQUENCE [LARGE SCALE GENOMIC DNA]</scope>
    <source>
        <strain evidence="3 4">DSM 101465</strain>
    </source>
</reference>
<gene>
    <name evidence="3" type="ORF">HNQ73_000113</name>
</gene>
<dbReference type="AlphaFoldDB" id="A0A841K2D9"/>
<evidence type="ECO:0000256" key="1">
    <source>
        <dbReference type="SAM" id="MobiDB-lite"/>
    </source>
</evidence>
<feature type="compositionally biased region" description="Polar residues" evidence="1">
    <location>
        <begin position="519"/>
        <end position="537"/>
    </location>
</feature>
<dbReference type="Pfam" id="PF15645">
    <property type="entry name" value="Tox-PLDMTX"/>
    <property type="match status" value="1"/>
</dbReference>
<dbReference type="EMBL" id="JACHEH010000001">
    <property type="protein sequence ID" value="MBB6166505.1"/>
    <property type="molecule type" value="Genomic_DNA"/>
</dbReference>
<sequence length="778" mass="81962">MEEVPTRRGIGEKVLRQLGFDPDELVPVSDYMPLGVGGAELTTYMSRIDAYINNQESSFPFFYREVPGAIDKLPELNSRFYREFDSHVDKIADSLAKAASDKLAQIGVSANDPASIIKVMYWSAPDWMDLDQVIPWRMPGLAKAYHQEERAFLLQVGRSGEERYFVLSDGLCGLVVEMPSKLSDRTRWLKEHTRLFFGEQAEQNFDADELKKSRRVLHFATTVHMDGLDVAGAVKEVSRSVARSAMLPLKDAAFAETAYETGIHIGRGLLIPFHDTYRALKEGDVVGALVSAGIDAIQFGSGAHGKMVKLVHSVQKVSSGAKKAGKAMKIVEDLAGSLQKFSSGAKKASKATKTSETIADRAVSVSGVVRGEAKQVLAGADDGLTAIRARSGNSGFKAASGHGSDAKVAKAAGNSDAKVVQAGARSSDAKVAKAASNSDAKVAQAGASSSDAKVAQAGAGSSGAKVAQAGAGSSGAHAAQAGRRAGGIKKVPGHGSSSDAHAAQAGRRAGGIKKAPGHGSSSGAHAAQPGQSASGVKSTGAKGAVSSLRKEAGQSSASEVVRTFRAGADDVLSAAAIRDLKEIGDLMKGDRKILQLMLNPKENCEAALEPVISVLKSAGYETRVRGMYFWSNAGIDAPKNHFLVLAKKNGTEYAVDVTAGQFEEFGIHGPLIMTEEAWAKTFHDAAKRTLIKYADFKTPQAAKTAFSPLKAVTPTDRIDGAVVLSRPAWYGIAKTAEAGKQVASQSGRLKKIKGVLSFASRLPYYVSGLPSPARHPKA</sequence>
<dbReference type="RefSeq" id="WP_183331213.1">
    <property type="nucleotide sequence ID" value="NZ_BMHX01000001.1"/>
</dbReference>
<keyword evidence="4" id="KW-1185">Reference proteome</keyword>
<feature type="region of interest" description="Disordered" evidence="1">
    <location>
        <begin position="475"/>
        <end position="552"/>
    </location>
</feature>